<reference evidence="2" key="2">
    <citation type="journal article" date="2022" name="Microbiol. Resour. Announc.">
        <title>Metagenome Sequencing to Explore Phylogenomics of Terrestrial Cyanobacteria.</title>
        <authorList>
            <person name="Ward R.D."/>
            <person name="Stajich J.E."/>
            <person name="Johansen J.R."/>
            <person name="Huntemann M."/>
            <person name="Clum A."/>
            <person name="Foster B."/>
            <person name="Foster B."/>
            <person name="Roux S."/>
            <person name="Palaniappan K."/>
            <person name="Varghese N."/>
            <person name="Mukherjee S."/>
            <person name="Reddy T.B.K."/>
            <person name="Daum C."/>
            <person name="Copeland A."/>
            <person name="Chen I.A."/>
            <person name="Ivanova N.N."/>
            <person name="Kyrpides N.C."/>
            <person name="Shapiro N."/>
            <person name="Eloe-Fadrosh E.A."/>
            <person name="Pietrasiak N."/>
        </authorList>
    </citation>
    <scope>NUCLEOTIDE SEQUENCE</scope>
    <source>
        <strain evidence="2">GSE-NOS-MK-12-04C</strain>
    </source>
</reference>
<comment type="caution">
    <text evidence="2">The sequence shown here is derived from an EMBL/GenBank/DDBJ whole genome shotgun (WGS) entry which is preliminary data.</text>
</comment>
<dbReference type="InterPro" id="IPR010985">
    <property type="entry name" value="Ribbon_hlx_hlx"/>
</dbReference>
<dbReference type="Pfam" id="PF07878">
    <property type="entry name" value="RHH_5"/>
    <property type="match status" value="1"/>
</dbReference>
<feature type="domain" description="CopG-like ribbon-helix-helix" evidence="1">
    <location>
        <begin position="8"/>
        <end position="49"/>
    </location>
</feature>
<dbReference type="Proteomes" id="UP000729701">
    <property type="component" value="Unassembled WGS sequence"/>
</dbReference>
<name>A0A951UU52_9CYAN</name>
<sequence>MNTDNTMSGRVNVVLPDEVYEIVKNLAGTERRSQSQMTAILIEEALEARNLLQKSSLPNKGK</sequence>
<dbReference type="InterPro" id="IPR012869">
    <property type="entry name" value="RHH_5"/>
</dbReference>
<evidence type="ECO:0000313" key="3">
    <source>
        <dbReference type="Proteomes" id="UP000729701"/>
    </source>
</evidence>
<gene>
    <name evidence="2" type="ORF">KME60_20300</name>
</gene>
<dbReference type="EMBL" id="JAHHGZ010000023">
    <property type="protein sequence ID" value="MBW4669689.1"/>
    <property type="molecule type" value="Genomic_DNA"/>
</dbReference>
<protein>
    <submittedName>
        <fullName evidence="2">Ribbon-helix-helix protein, CopG family</fullName>
    </submittedName>
</protein>
<dbReference type="SUPFAM" id="SSF47598">
    <property type="entry name" value="Ribbon-helix-helix"/>
    <property type="match status" value="1"/>
</dbReference>
<reference evidence="2" key="1">
    <citation type="submission" date="2021-05" db="EMBL/GenBank/DDBJ databases">
        <authorList>
            <person name="Pietrasiak N."/>
            <person name="Ward R."/>
            <person name="Stajich J.E."/>
            <person name="Kurbessoian T."/>
        </authorList>
    </citation>
    <scope>NUCLEOTIDE SEQUENCE</scope>
    <source>
        <strain evidence="2">GSE-NOS-MK-12-04C</strain>
    </source>
</reference>
<proteinExistence type="predicted"/>
<accession>A0A951UU52</accession>
<organism evidence="2 3">
    <name type="scientific">Cyanomargarita calcarea GSE-NOS-MK-12-04C</name>
    <dbReference type="NCBI Taxonomy" id="2839659"/>
    <lineage>
        <taxon>Bacteria</taxon>
        <taxon>Bacillati</taxon>
        <taxon>Cyanobacteriota</taxon>
        <taxon>Cyanophyceae</taxon>
        <taxon>Nostocales</taxon>
        <taxon>Cyanomargaritaceae</taxon>
        <taxon>Cyanomargarita</taxon>
    </lineage>
</organism>
<dbReference type="GO" id="GO:0006355">
    <property type="term" value="P:regulation of DNA-templated transcription"/>
    <property type="evidence" value="ECO:0007669"/>
    <property type="project" value="InterPro"/>
</dbReference>
<dbReference type="AlphaFoldDB" id="A0A951UU52"/>
<dbReference type="CDD" id="cd21631">
    <property type="entry name" value="RHH_CopG_NikR-like"/>
    <property type="match status" value="1"/>
</dbReference>
<evidence type="ECO:0000313" key="2">
    <source>
        <dbReference type="EMBL" id="MBW4669689.1"/>
    </source>
</evidence>
<evidence type="ECO:0000259" key="1">
    <source>
        <dbReference type="Pfam" id="PF07878"/>
    </source>
</evidence>